<keyword evidence="2" id="KW-0472">Membrane</keyword>
<keyword evidence="2" id="KW-1133">Transmembrane helix</keyword>
<evidence type="ECO:0000256" key="1">
    <source>
        <dbReference type="SAM" id="MobiDB-lite"/>
    </source>
</evidence>
<feature type="compositionally biased region" description="Low complexity" evidence="1">
    <location>
        <begin position="1"/>
        <end position="11"/>
    </location>
</feature>
<accession>A0ABV6UG02</accession>
<evidence type="ECO:0000313" key="5">
    <source>
        <dbReference type="Proteomes" id="UP001592528"/>
    </source>
</evidence>
<sequence length="375" mass="39081">MQPAQAVQPAQPVQPLPPTHPYAPGQPPPGFAPPPYYWGDVAWQVPPRPQPTGVNGQAIASFVLGLFAVVPAGVVFGIVALVRIGRTRQRGKGLAVAGLVLSGLWLLTAMGGVIAAAAFYQSGHVVASGVSGSGARPVSELPSWTCFNQPAGSTTLLVPVVPCAGVHDRQLIAKIDLGGSSSYPGLDAVRQRAWIACIRAAYTAFTDPLGVTEVAAITPYYPEQSSWDDGDTQAWCALKAPYSGQLTGDLRQSASHYTAVQQSFLQLVDPALMLADEVRATLPSQWADGTVLATRLGDADRDQARELTSSTVFTGSFMKGVAAALAKDDLEQAAQADRLAAADTQSAWTSAIAALDAADLSSDLATARMNLGLHG</sequence>
<dbReference type="EMBL" id="JBHEZZ010000002">
    <property type="protein sequence ID" value="MFC1400379.1"/>
    <property type="molecule type" value="Genomic_DNA"/>
</dbReference>
<proteinExistence type="predicted"/>
<gene>
    <name evidence="4" type="ORF">ACEZDJ_03645</name>
</gene>
<comment type="caution">
    <text evidence="4">The sequence shown here is derived from an EMBL/GenBank/DDBJ whole genome shotgun (WGS) entry which is preliminary data.</text>
</comment>
<protein>
    <submittedName>
        <fullName evidence="4">DUF4190 domain-containing protein</fullName>
    </submittedName>
</protein>
<keyword evidence="2" id="KW-0812">Transmembrane</keyword>
<feature type="transmembrane region" description="Helical" evidence="2">
    <location>
        <begin position="58"/>
        <end position="82"/>
    </location>
</feature>
<feature type="region of interest" description="Disordered" evidence="1">
    <location>
        <begin position="1"/>
        <end position="25"/>
    </location>
</feature>
<evidence type="ECO:0000256" key="2">
    <source>
        <dbReference type="SAM" id="Phobius"/>
    </source>
</evidence>
<feature type="domain" description="DUF4190" evidence="3">
    <location>
        <begin position="58"/>
        <end position="108"/>
    </location>
</feature>
<dbReference type="Pfam" id="PF13828">
    <property type="entry name" value="DUF4190"/>
    <property type="match status" value="1"/>
</dbReference>
<keyword evidence="5" id="KW-1185">Reference proteome</keyword>
<evidence type="ECO:0000313" key="4">
    <source>
        <dbReference type="EMBL" id="MFC1400379.1"/>
    </source>
</evidence>
<evidence type="ECO:0000259" key="3">
    <source>
        <dbReference type="Pfam" id="PF13828"/>
    </source>
</evidence>
<dbReference type="InterPro" id="IPR025241">
    <property type="entry name" value="DUF4190"/>
</dbReference>
<name>A0ABV6UG02_9ACTN</name>
<feature type="transmembrane region" description="Helical" evidence="2">
    <location>
        <begin position="94"/>
        <end position="120"/>
    </location>
</feature>
<reference evidence="4 5" key="1">
    <citation type="submission" date="2024-09" db="EMBL/GenBank/DDBJ databases">
        <authorList>
            <person name="Lee S.D."/>
        </authorList>
    </citation>
    <scope>NUCLEOTIDE SEQUENCE [LARGE SCALE GENOMIC DNA]</scope>
    <source>
        <strain evidence="4 5">N1-5</strain>
    </source>
</reference>
<dbReference type="RefSeq" id="WP_198037586.1">
    <property type="nucleotide sequence ID" value="NZ_JBHEZZ010000002.1"/>
</dbReference>
<dbReference type="Proteomes" id="UP001592528">
    <property type="component" value="Unassembled WGS sequence"/>
</dbReference>
<organism evidence="4 5">
    <name type="scientific">Streptacidiphilus cavernicola</name>
    <dbReference type="NCBI Taxonomy" id="3342716"/>
    <lineage>
        <taxon>Bacteria</taxon>
        <taxon>Bacillati</taxon>
        <taxon>Actinomycetota</taxon>
        <taxon>Actinomycetes</taxon>
        <taxon>Kitasatosporales</taxon>
        <taxon>Streptomycetaceae</taxon>
        <taxon>Streptacidiphilus</taxon>
    </lineage>
</organism>
<feature type="compositionally biased region" description="Pro residues" evidence="1">
    <location>
        <begin position="12"/>
        <end position="25"/>
    </location>
</feature>